<evidence type="ECO:0000259" key="1">
    <source>
        <dbReference type="Pfam" id="PF00144"/>
    </source>
</evidence>
<dbReference type="OrthoDB" id="9803467at2"/>
<feature type="domain" description="Beta-lactamase-related" evidence="1">
    <location>
        <begin position="7"/>
        <end position="332"/>
    </location>
</feature>
<protein>
    <submittedName>
        <fullName evidence="2">CubicO group peptidase, beta-lactamase class C family</fullName>
    </submittedName>
</protein>
<keyword evidence="3" id="KW-1185">Reference proteome</keyword>
<dbReference type="Gene3D" id="3.40.710.10">
    <property type="entry name" value="DD-peptidase/beta-lactamase superfamily"/>
    <property type="match status" value="1"/>
</dbReference>
<dbReference type="STRING" id="872970.SAMN04488134_102254"/>
<dbReference type="AlphaFoldDB" id="A0A1H8KD83"/>
<dbReference type="PANTHER" id="PTHR43283">
    <property type="entry name" value="BETA-LACTAMASE-RELATED"/>
    <property type="match status" value="1"/>
</dbReference>
<dbReference type="InterPro" id="IPR001466">
    <property type="entry name" value="Beta-lactam-related"/>
</dbReference>
<name>A0A1H8KD83_9BACI</name>
<dbReference type="SUPFAM" id="SSF56601">
    <property type="entry name" value="beta-lactamase/transpeptidase-like"/>
    <property type="match status" value="1"/>
</dbReference>
<dbReference type="PANTHER" id="PTHR43283:SF3">
    <property type="entry name" value="BETA-LACTAMASE FAMILY PROTEIN (AFU_ORTHOLOGUE AFUA_5G07500)"/>
    <property type="match status" value="1"/>
</dbReference>
<evidence type="ECO:0000313" key="3">
    <source>
        <dbReference type="Proteomes" id="UP000199300"/>
    </source>
</evidence>
<evidence type="ECO:0000313" key="2">
    <source>
        <dbReference type="EMBL" id="SEN90943.1"/>
    </source>
</evidence>
<dbReference type="RefSeq" id="WP_091495528.1">
    <property type="nucleotide sequence ID" value="NZ_FODJ01000002.1"/>
</dbReference>
<dbReference type="InterPro" id="IPR050789">
    <property type="entry name" value="Diverse_Enzym_Activities"/>
</dbReference>
<dbReference type="Proteomes" id="UP000199300">
    <property type="component" value="Unassembled WGS sequence"/>
</dbReference>
<sequence>MTDHRQFDQIVARMIKNKYVKGAVLHVKKGHDFSWSGGAGSIEADQPFFIASVTKFFVTAIVLQLLEQQQLCLADPITKYLAPSLTNKLHVKNGIEYTSQITIKHLISNTSGIADYYSSKSMDGKVISHDLAKGIDKAWPLEEVIIVNQKLAPKFVPGEKRKVHYSDTNYQLLGRILENITGLTIAELFQHYVFDKVELADSYVYLDPEDKKPAPFYYHKRKLWVPNYMTSVPVEGGIVSTGTDLIKFMTAFFSGQLFDQQLIEELKDWRRIWFPGQFYFGVGLEKLWTPRFIAPRTPINELLGFWGQTGSFAFYNPERDVYLTGTVNQANGLAHSSAFKAMISCIKQLSE</sequence>
<proteinExistence type="predicted"/>
<dbReference type="EMBL" id="FODJ01000002">
    <property type="protein sequence ID" value="SEN90943.1"/>
    <property type="molecule type" value="Genomic_DNA"/>
</dbReference>
<gene>
    <name evidence="2" type="ORF">SAMN04488134_102254</name>
</gene>
<accession>A0A1H8KD83</accession>
<dbReference type="Pfam" id="PF00144">
    <property type="entry name" value="Beta-lactamase"/>
    <property type="match status" value="1"/>
</dbReference>
<organism evidence="2 3">
    <name type="scientific">Amphibacillus marinus</name>
    <dbReference type="NCBI Taxonomy" id="872970"/>
    <lineage>
        <taxon>Bacteria</taxon>
        <taxon>Bacillati</taxon>
        <taxon>Bacillota</taxon>
        <taxon>Bacilli</taxon>
        <taxon>Bacillales</taxon>
        <taxon>Bacillaceae</taxon>
        <taxon>Amphibacillus</taxon>
    </lineage>
</organism>
<dbReference type="InterPro" id="IPR012338">
    <property type="entry name" value="Beta-lactam/transpept-like"/>
</dbReference>
<reference evidence="2 3" key="1">
    <citation type="submission" date="2016-10" db="EMBL/GenBank/DDBJ databases">
        <authorList>
            <person name="de Groot N.N."/>
        </authorList>
    </citation>
    <scope>NUCLEOTIDE SEQUENCE [LARGE SCALE GENOMIC DNA]</scope>
    <source>
        <strain evidence="2 3">CGMCC 1.10434</strain>
    </source>
</reference>